<evidence type="ECO:0000313" key="2">
    <source>
        <dbReference type="EMBL" id="HIU92997.1"/>
    </source>
</evidence>
<feature type="region of interest" description="Disordered" evidence="1">
    <location>
        <begin position="1"/>
        <end position="43"/>
    </location>
</feature>
<organism evidence="2 3">
    <name type="scientific">Candidatus Limenecus avicola</name>
    <dbReference type="NCBI Taxonomy" id="2840847"/>
    <lineage>
        <taxon>Bacteria</taxon>
        <taxon>Bacillati</taxon>
        <taxon>Bacillota</taxon>
        <taxon>Clostridia</taxon>
        <taxon>Eubacteriales</taxon>
        <taxon>Clostridiaceae</taxon>
        <taxon>Clostridiaceae incertae sedis</taxon>
        <taxon>Candidatus Limenecus</taxon>
    </lineage>
</organism>
<evidence type="ECO:0000313" key="3">
    <source>
        <dbReference type="Proteomes" id="UP000886748"/>
    </source>
</evidence>
<reference evidence="2" key="2">
    <citation type="journal article" date="2021" name="PeerJ">
        <title>Extensive microbial diversity within the chicken gut microbiome revealed by metagenomics and culture.</title>
        <authorList>
            <person name="Gilroy R."/>
            <person name="Ravi A."/>
            <person name="Getino M."/>
            <person name="Pursley I."/>
            <person name="Horton D.L."/>
            <person name="Alikhan N.F."/>
            <person name="Baker D."/>
            <person name="Gharbi K."/>
            <person name="Hall N."/>
            <person name="Watson M."/>
            <person name="Adriaenssens E.M."/>
            <person name="Foster-Nyarko E."/>
            <person name="Jarju S."/>
            <person name="Secka A."/>
            <person name="Antonio M."/>
            <person name="Oren A."/>
            <person name="Chaudhuri R.R."/>
            <person name="La Ragione R."/>
            <person name="Hildebrand F."/>
            <person name="Pallen M.J."/>
        </authorList>
    </citation>
    <scope>NUCLEOTIDE SEQUENCE</scope>
    <source>
        <strain evidence="2">CHK154-7741</strain>
    </source>
</reference>
<dbReference type="Proteomes" id="UP000886748">
    <property type="component" value="Unassembled WGS sequence"/>
</dbReference>
<gene>
    <name evidence="2" type="ORF">IAD26_07685</name>
</gene>
<evidence type="ECO:0000256" key="1">
    <source>
        <dbReference type="SAM" id="MobiDB-lite"/>
    </source>
</evidence>
<comment type="caution">
    <text evidence="2">The sequence shown here is derived from an EMBL/GenBank/DDBJ whole genome shotgun (WGS) entry which is preliminary data.</text>
</comment>
<proteinExistence type="predicted"/>
<name>A0A9D1SSC1_9CLOT</name>
<dbReference type="EMBL" id="DVOD01000055">
    <property type="protein sequence ID" value="HIU92997.1"/>
    <property type="molecule type" value="Genomic_DNA"/>
</dbReference>
<accession>A0A9D1SSC1</accession>
<reference evidence="2" key="1">
    <citation type="submission" date="2020-10" db="EMBL/GenBank/DDBJ databases">
        <authorList>
            <person name="Gilroy R."/>
        </authorList>
    </citation>
    <scope>NUCLEOTIDE SEQUENCE</scope>
    <source>
        <strain evidence="2">CHK154-7741</strain>
    </source>
</reference>
<sequence>MSFGINGPSPQFGIQEAQNMRNNGGGGNLGYFQRQKKDEKKKKDEIDIFEFSDENDVFIPEEESKEESIMQKASDFIKMFKKRRTS</sequence>
<protein>
    <submittedName>
        <fullName evidence="2">Uncharacterized protein</fullName>
    </submittedName>
</protein>
<dbReference type="AlphaFoldDB" id="A0A9D1SSC1"/>